<keyword evidence="3" id="KW-1185">Reference proteome</keyword>
<reference evidence="2 3" key="1">
    <citation type="submission" date="2017-10" db="EMBL/GenBank/DDBJ databases">
        <title>Sequencing the genomes of 1000 actinobacteria strains.</title>
        <authorList>
            <person name="Klenk H.-P."/>
        </authorList>
    </citation>
    <scope>NUCLEOTIDE SEQUENCE [LARGE SCALE GENOMIC DNA]</scope>
    <source>
        <strain evidence="2 3">DSM 21801</strain>
    </source>
</reference>
<evidence type="ECO:0000313" key="3">
    <source>
        <dbReference type="Proteomes" id="UP000224915"/>
    </source>
</evidence>
<evidence type="ECO:0000256" key="1">
    <source>
        <dbReference type="SAM" id="Phobius"/>
    </source>
</evidence>
<evidence type="ECO:0000313" key="2">
    <source>
        <dbReference type="EMBL" id="PFG19838.1"/>
    </source>
</evidence>
<feature type="transmembrane region" description="Helical" evidence="1">
    <location>
        <begin position="45"/>
        <end position="61"/>
    </location>
</feature>
<keyword evidence="1" id="KW-1133">Transmembrane helix</keyword>
<sequence length="67" mass="6901">MTRHAARSRALPRPGFALAGFALLALAVVLGLVRATLGLTMSTGWTAAPLIVAFVGAAVALRSEVDR</sequence>
<name>A0A2A9CZG0_9MICO</name>
<dbReference type="Proteomes" id="UP000224915">
    <property type="component" value="Unassembled WGS sequence"/>
</dbReference>
<dbReference type="RefSeq" id="WP_098468902.1">
    <property type="nucleotide sequence ID" value="NZ_PDJD01000001.1"/>
</dbReference>
<gene>
    <name evidence="2" type="ORF">ATL40_1414</name>
</gene>
<comment type="caution">
    <text evidence="2">The sequence shown here is derived from an EMBL/GenBank/DDBJ whole genome shotgun (WGS) entry which is preliminary data.</text>
</comment>
<dbReference type="EMBL" id="PDJD01000001">
    <property type="protein sequence ID" value="PFG19838.1"/>
    <property type="molecule type" value="Genomic_DNA"/>
</dbReference>
<protein>
    <submittedName>
        <fullName evidence="2">Uncharacterized protein</fullName>
    </submittedName>
</protein>
<keyword evidence="1" id="KW-0472">Membrane</keyword>
<dbReference type="AlphaFoldDB" id="A0A2A9CZG0"/>
<accession>A0A2A9CZG0</accession>
<keyword evidence="1" id="KW-0812">Transmembrane</keyword>
<proteinExistence type="predicted"/>
<organism evidence="2 3">
    <name type="scientific">Serinibacter salmoneus</name>
    <dbReference type="NCBI Taxonomy" id="556530"/>
    <lineage>
        <taxon>Bacteria</taxon>
        <taxon>Bacillati</taxon>
        <taxon>Actinomycetota</taxon>
        <taxon>Actinomycetes</taxon>
        <taxon>Micrococcales</taxon>
        <taxon>Beutenbergiaceae</taxon>
        <taxon>Serinibacter</taxon>
    </lineage>
</organism>